<dbReference type="PANTHER" id="PTHR10996:SF178">
    <property type="entry name" value="2-HYDROXYACID DEHYDROGENASE YGL185C-RELATED"/>
    <property type="match status" value="1"/>
</dbReference>
<evidence type="ECO:0000256" key="2">
    <source>
        <dbReference type="ARBA" id="ARBA00023027"/>
    </source>
</evidence>
<organism evidence="4 5">
    <name type="scientific">Candidatus Egerieisoma faecipullorum</name>
    <dbReference type="NCBI Taxonomy" id="2840963"/>
    <lineage>
        <taxon>Bacteria</taxon>
        <taxon>Bacillati</taxon>
        <taxon>Bacillota</taxon>
        <taxon>Clostridia</taxon>
        <taxon>Eubacteriales</taxon>
        <taxon>Clostridiaceae</taxon>
        <taxon>Clostridiaceae incertae sedis</taxon>
        <taxon>Candidatus Egerieisoma</taxon>
    </lineage>
</organism>
<evidence type="ECO:0000256" key="1">
    <source>
        <dbReference type="ARBA" id="ARBA00023002"/>
    </source>
</evidence>
<dbReference type="PANTHER" id="PTHR10996">
    <property type="entry name" value="2-HYDROXYACID DEHYDROGENASE-RELATED"/>
    <property type="match status" value="1"/>
</dbReference>
<reference evidence="4" key="2">
    <citation type="journal article" date="2021" name="PeerJ">
        <title>Extensive microbial diversity within the chicken gut microbiome revealed by metagenomics and culture.</title>
        <authorList>
            <person name="Gilroy R."/>
            <person name="Ravi A."/>
            <person name="Getino M."/>
            <person name="Pursley I."/>
            <person name="Horton D.L."/>
            <person name="Alikhan N.F."/>
            <person name="Baker D."/>
            <person name="Gharbi K."/>
            <person name="Hall N."/>
            <person name="Watson M."/>
            <person name="Adriaenssens E.M."/>
            <person name="Foster-Nyarko E."/>
            <person name="Jarju S."/>
            <person name="Secka A."/>
            <person name="Antonio M."/>
            <person name="Oren A."/>
            <person name="Chaudhuri R.R."/>
            <person name="La Ragione R."/>
            <person name="Hildebrand F."/>
            <person name="Pallen M.J."/>
        </authorList>
    </citation>
    <scope>NUCLEOTIDE SEQUENCE</scope>
    <source>
        <strain evidence="4">CHK195-4489</strain>
    </source>
</reference>
<comment type="caution">
    <text evidence="4">The sequence shown here is derived from an EMBL/GenBank/DDBJ whole genome shotgun (WGS) entry which is preliminary data.</text>
</comment>
<dbReference type="InterPro" id="IPR006140">
    <property type="entry name" value="D-isomer_DH_NAD-bd"/>
</dbReference>
<keyword evidence="1" id="KW-0560">Oxidoreductase</keyword>
<dbReference type="GO" id="GO:0030267">
    <property type="term" value="F:glyoxylate reductase (NADPH) activity"/>
    <property type="evidence" value="ECO:0007669"/>
    <property type="project" value="TreeGrafter"/>
</dbReference>
<reference evidence="4" key="1">
    <citation type="submission" date="2020-10" db="EMBL/GenBank/DDBJ databases">
        <authorList>
            <person name="Gilroy R."/>
        </authorList>
    </citation>
    <scope>NUCLEOTIDE SEQUENCE</scope>
    <source>
        <strain evidence="4">CHK195-4489</strain>
    </source>
</reference>
<dbReference type="CDD" id="cd12167">
    <property type="entry name" value="2-Hacid_dh_8"/>
    <property type="match status" value="1"/>
</dbReference>
<sequence>MPAEYHKPKAAFLCEGRSIFDVYDPETLALLEEKLSLSRTVFRKADLEKQPLLLADAEYIFSTWGMPAFTEAEIEKFFPRLRALFYGAGSVRGFAREFLRKGIRVFSAWGANAVPVAEFAVSQIVLAGKGFFQGLRIMEREGRAACMQYIGGFPGNYRTKVGILGAGMIGSRVCEMLKAYDFEVLVYDPFAGDDKLEALHAQRAELDRIFTECQTISNHIANVPETVGLLNYACFSKMKKNATFLNTGRGAQVVEADLIRALTEEPARTAVLDVTWPEPPLPESPLWSLPNVFLTPHIAGSMQRETARMGAFMEREFSLFLTGKPCRYEVTEEMLKTMA</sequence>
<dbReference type="InterPro" id="IPR036291">
    <property type="entry name" value="NAD(P)-bd_dom_sf"/>
</dbReference>
<dbReference type="EMBL" id="DVMM01000114">
    <property type="protein sequence ID" value="HIU29749.1"/>
    <property type="molecule type" value="Genomic_DNA"/>
</dbReference>
<dbReference type="SUPFAM" id="SSF51735">
    <property type="entry name" value="NAD(P)-binding Rossmann-fold domains"/>
    <property type="match status" value="1"/>
</dbReference>
<dbReference type="AlphaFoldDB" id="A0A9D1I7P0"/>
<evidence type="ECO:0000313" key="5">
    <source>
        <dbReference type="Proteomes" id="UP000824089"/>
    </source>
</evidence>
<protein>
    <submittedName>
        <fullName evidence="4">Hydroxyacid dehydrogenase</fullName>
    </submittedName>
</protein>
<dbReference type="Pfam" id="PF02826">
    <property type="entry name" value="2-Hacid_dh_C"/>
    <property type="match status" value="1"/>
</dbReference>
<dbReference type="GO" id="GO:0005829">
    <property type="term" value="C:cytosol"/>
    <property type="evidence" value="ECO:0007669"/>
    <property type="project" value="TreeGrafter"/>
</dbReference>
<keyword evidence="2" id="KW-0520">NAD</keyword>
<dbReference type="GO" id="GO:0051287">
    <property type="term" value="F:NAD binding"/>
    <property type="evidence" value="ECO:0007669"/>
    <property type="project" value="InterPro"/>
</dbReference>
<proteinExistence type="predicted"/>
<name>A0A9D1I7P0_9CLOT</name>
<accession>A0A9D1I7P0</accession>
<evidence type="ECO:0000259" key="3">
    <source>
        <dbReference type="Pfam" id="PF02826"/>
    </source>
</evidence>
<dbReference type="Proteomes" id="UP000824089">
    <property type="component" value="Unassembled WGS sequence"/>
</dbReference>
<dbReference type="InterPro" id="IPR050223">
    <property type="entry name" value="D-isomer_2-hydroxyacid_DH"/>
</dbReference>
<dbReference type="Gene3D" id="3.40.50.720">
    <property type="entry name" value="NAD(P)-binding Rossmann-like Domain"/>
    <property type="match status" value="2"/>
</dbReference>
<evidence type="ECO:0000313" key="4">
    <source>
        <dbReference type="EMBL" id="HIU29749.1"/>
    </source>
</evidence>
<dbReference type="GO" id="GO:0016618">
    <property type="term" value="F:hydroxypyruvate reductase [NAD(P)H] activity"/>
    <property type="evidence" value="ECO:0007669"/>
    <property type="project" value="TreeGrafter"/>
</dbReference>
<gene>
    <name evidence="4" type="ORF">IAD50_05575</name>
</gene>
<feature type="domain" description="D-isomer specific 2-hydroxyacid dehydrogenase NAD-binding" evidence="3">
    <location>
        <begin position="157"/>
        <end position="299"/>
    </location>
</feature>